<keyword evidence="2" id="KW-1185">Reference proteome</keyword>
<feature type="non-terminal residue" evidence="1">
    <location>
        <position position="1"/>
    </location>
</feature>
<proteinExistence type="predicted"/>
<dbReference type="EMBL" id="JABXXR010000354">
    <property type="protein sequence ID" value="NVN42247.1"/>
    <property type="molecule type" value="Genomic_DNA"/>
</dbReference>
<evidence type="ECO:0000313" key="2">
    <source>
        <dbReference type="Proteomes" id="UP000585665"/>
    </source>
</evidence>
<dbReference type="AlphaFoldDB" id="A0A850PCM7"/>
<evidence type="ECO:0000313" key="1">
    <source>
        <dbReference type="EMBL" id="NVN42247.1"/>
    </source>
</evidence>
<accession>A0A850PCM7</accession>
<organism evidence="1 2">
    <name type="scientific">Ameyamaea chiangmaiensis</name>
    <dbReference type="NCBI Taxonomy" id="442969"/>
    <lineage>
        <taxon>Bacteria</taxon>
        <taxon>Pseudomonadati</taxon>
        <taxon>Pseudomonadota</taxon>
        <taxon>Alphaproteobacteria</taxon>
        <taxon>Acetobacterales</taxon>
        <taxon>Acetobacteraceae</taxon>
        <taxon>Ameyamaea</taxon>
    </lineage>
</organism>
<reference evidence="1 2" key="1">
    <citation type="submission" date="2020-06" db="EMBL/GenBank/DDBJ databases">
        <title>Description of novel acetic acid bacteria.</title>
        <authorList>
            <person name="Sombolestani A."/>
        </authorList>
    </citation>
    <scope>NUCLEOTIDE SEQUENCE [LARGE SCALE GENOMIC DNA]</scope>
    <source>
        <strain evidence="1 2">LMG 27010</strain>
    </source>
</reference>
<sequence>QGVSACSPLMIDHLIGHKSQRLVGNTYAAQDFGDAAYRDAIMGTVEKGLPETVRTALEETAGKRGRFPWVTEG</sequence>
<name>A0A850PCM7_9PROT</name>
<comment type="caution">
    <text evidence="1">The sequence shown here is derived from an EMBL/GenBank/DDBJ whole genome shotgun (WGS) entry which is preliminary data.</text>
</comment>
<protein>
    <submittedName>
        <fullName evidence="1">Uncharacterized protein</fullName>
    </submittedName>
</protein>
<dbReference type="Proteomes" id="UP000585665">
    <property type="component" value="Unassembled WGS sequence"/>
</dbReference>
<gene>
    <name evidence="1" type="ORF">HUK82_17010</name>
</gene>